<organism evidence="4 5">
    <name type="scientific">Sporisorium scitamineum</name>
    <dbReference type="NCBI Taxonomy" id="49012"/>
    <lineage>
        <taxon>Eukaryota</taxon>
        <taxon>Fungi</taxon>
        <taxon>Dikarya</taxon>
        <taxon>Basidiomycota</taxon>
        <taxon>Ustilaginomycotina</taxon>
        <taxon>Ustilaginomycetes</taxon>
        <taxon>Ustilaginales</taxon>
        <taxon>Ustilaginaceae</taxon>
        <taxon>Sporisorium</taxon>
    </lineage>
</organism>
<evidence type="ECO:0000256" key="1">
    <source>
        <dbReference type="SAM" id="Coils"/>
    </source>
</evidence>
<protein>
    <submittedName>
        <fullName evidence="4">Uncharacterized protein</fullName>
    </submittedName>
</protein>
<feature type="compositionally biased region" description="Low complexity" evidence="2">
    <location>
        <begin position="137"/>
        <end position="148"/>
    </location>
</feature>
<feature type="region of interest" description="Disordered" evidence="2">
    <location>
        <begin position="572"/>
        <end position="592"/>
    </location>
</feature>
<feature type="region of interest" description="Disordered" evidence="2">
    <location>
        <begin position="1"/>
        <end position="114"/>
    </location>
</feature>
<gene>
    <name evidence="4" type="primary">SSCI32290.1</name>
    <name evidence="3" type="ORF">SPSC_03665</name>
</gene>
<keyword evidence="5" id="KW-1185">Reference proteome</keyword>
<name>A0A0F7S9F2_9BASI</name>
<reference evidence="5" key="2">
    <citation type="submission" date="2014-06" db="EMBL/GenBank/DDBJ databases">
        <authorList>
            <person name="Berkman P.J."/>
        </authorList>
    </citation>
    <scope>NUCLEOTIDE SEQUENCE [LARGE SCALE GENOMIC DNA]</scope>
</reference>
<proteinExistence type="predicted"/>
<dbReference type="OrthoDB" id="3260940at2759"/>
<evidence type="ECO:0000313" key="3">
    <source>
        <dbReference type="EMBL" id="CDR88079.1"/>
    </source>
</evidence>
<evidence type="ECO:0000313" key="4">
    <source>
        <dbReference type="EMBL" id="CDW97470.1"/>
    </source>
</evidence>
<feature type="coiled-coil region" evidence="1">
    <location>
        <begin position="242"/>
        <end position="290"/>
    </location>
</feature>
<dbReference type="EMBL" id="LK056669">
    <property type="protein sequence ID" value="CDR88079.1"/>
    <property type="molecule type" value="Genomic_DNA"/>
</dbReference>
<sequence length="841" mass="91429">MNRKALAPAPSSVTNVAPTMLRAHSRQASHGGSGTYTEMRAQIRKERENEKLQRSHLHGPPASIRDVDAQSRKQTHVSVHSQSQLSNSTSDQKVGHFPTSEDDPSDDLSADKKSYLGVLPPSSYAMSADNVSNMSATSSQISSASSTTGVVRKRSKNVSMHDQHQSQQPQSASQVSVHALHQHQQQHQQPHHVRHESASAVAVRADALSSLQSPIESPEQTIGIDALQAAFSAKYYELANKCKNWEKYAAKLRAQLGVLEAENRVLKEQNSQLEAENVQLQAILRQEEKTRTQLQGRMSSLEDCLSQRSASTNNLGAQYRAVDMLDYDHLSIPSAPSSAEKNSDNATAFRHTPYCSSNLQVEDRSELRLQAMPSLPNGAGIVQTTTVAQYSEVDPARSQAMASHAMPSLEAMQNKWDSPDHRGAVPSPALVQSAVEATFNVEGRSSRLGNRSDVQGPQVAHQRSGTVGALGMMVPRSGSVLGAHRGHTLTSQALAQQEAIDAIARPASAQRFHGTYLESNVSTTAASIIASTGVTKAALQSKRRSTVSGDRGPSLSLAQIVKGALTASGVVAAASSQPQSNHTSPNDKAMTSSDYLQDCVEKRREAMRSSFTAQQRGMTPAHGQPGASRPASRAASRLSTQSGTRSRSRAGSVHDAIPVAVEDVFCNPRTFQAHSSEPSPELLTEQLAATSLDPNTDLAAASRRLMAATDTQPQPVKLMTRKELSVATSPSSLMAVSPAKDQEEHISFERKLYMRFQEELNAEEFTKFERCIQRYDYLDIPLEGNKGLITRVKRLLLVSDPDLRSKPEKLRVRQHLARDFEKMAMNFSQGQGTQQQQQPSS</sequence>
<dbReference type="STRING" id="49012.A0A0F7S9F2"/>
<reference evidence="3" key="1">
    <citation type="submission" date="2014-06" db="EMBL/GenBank/DDBJ databases">
        <authorList>
            <person name="Ju J."/>
            <person name="Zhang J."/>
        </authorList>
    </citation>
    <scope>NUCLEOTIDE SEQUENCE</scope>
    <source>
        <strain evidence="3">SscI8</strain>
    </source>
</reference>
<dbReference type="Proteomes" id="UP000242770">
    <property type="component" value="Unassembled WGS sequence"/>
</dbReference>
<reference evidence="4" key="3">
    <citation type="submission" date="2014-06" db="EMBL/GenBank/DDBJ databases">
        <authorList>
            <person name="Berkman J.Paul."/>
        </authorList>
    </citation>
    <scope>NUCLEOTIDE SEQUENCE [LARGE SCALE GENOMIC DNA]</scope>
</reference>
<dbReference type="EMBL" id="CCFA01001780">
    <property type="protein sequence ID" value="CDW97470.1"/>
    <property type="molecule type" value="Genomic_DNA"/>
</dbReference>
<feature type="region of interest" description="Disordered" evidence="2">
    <location>
        <begin position="137"/>
        <end position="199"/>
    </location>
</feature>
<evidence type="ECO:0000313" key="5">
    <source>
        <dbReference type="Proteomes" id="UP000242770"/>
    </source>
</evidence>
<dbReference type="AlphaFoldDB" id="A0A0F7S9F2"/>
<keyword evidence="1" id="KW-0175">Coiled coil</keyword>
<accession>A0A0F7S9F2</accession>
<feature type="compositionally biased region" description="Low complexity" evidence="2">
    <location>
        <begin position="627"/>
        <end position="639"/>
    </location>
</feature>
<feature type="compositionally biased region" description="Polar residues" evidence="2">
    <location>
        <begin position="76"/>
        <end position="92"/>
    </location>
</feature>
<feature type="compositionally biased region" description="Basic and acidic residues" evidence="2">
    <location>
        <begin position="41"/>
        <end position="53"/>
    </location>
</feature>
<evidence type="ECO:0000256" key="2">
    <source>
        <dbReference type="SAM" id="MobiDB-lite"/>
    </source>
</evidence>
<feature type="compositionally biased region" description="Low complexity" evidence="2">
    <location>
        <begin position="165"/>
        <end position="188"/>
    </location>
</feature>
<feature type="compositionally biased region" description="Polar residues" evidence="2">
    <location>
        <begin position="574"/>
        <end position="592"/>
    </location>
</feature>
<feature type="region of interest" description="Disordered" evidence="2">
    <location>
        <begin position="606"/>
        <end position="653"/>
    </location>
</feature>